<evidence type="ECO:0000313" key="2">
    <source>
        <dbReference type="Proteomes" id="UP001489719"/>
    </source>
</evidence>
<dbReference type="EMBL" id="MU970046">
    <property type="protein sequence ID" value="KAK9324837.1"/>
    <property type="molecule type" value="Genomic_DNA"/>
</dbReference>
<evidence type="ECO:0000313" key="1">
    <source>
        <dbReference type="EMBL" id="KAK9324837.1"/>
    </source>
</evidence>
<organism evidence="1 2">
    <name type="scientific">Lipomyces orientalis</name>
    <dbReference type="NCBI Taxonomy" id="1233043"/>
    <lineage>
        <taxon>Eukaryota</taxon>
        <taxon>Fungi</taxon>
        <taxon>Dikarya</taxon>
        <taxon>Ascomycota</taxon>
        <taxon>Saccharomycotina</taxon>
        <taxon>Lipomycetes</taxon>
        <taxon>Lipomycetales</taxon>
        <taxon>Lipomycetaceae</taxon>
        <taxon>Lipomyces</taxon>
    </lineage>
</organism>
<dbReference type="Proteomes" id="UP001489719">
    <property type="component" value="Unassembled WGS sequence"/>
</dbReference>
<comment type="caution">
    <text evidence="1">The sequence shown here is derived from an EMBL/GenBank/DDBJ whole genome shotgun (WGS) entry which is preliminary data.</text>
</comment>
<name>A0ACC3TVA2_9ASCO</name>
<keyword evidence="2" id="KW-1185">Reference proteome</keyword>
<proteinExistence type="predicted"/>
<gene>
    <name evidence="1" type="ORF">V1517DRAFT_351128</name>
</gene>
<accession>A0ACC3TVA2</accession>
<reference evidence="2" key="1">
    <citation type="journal article" date="2024" name="Front. Bioeng. Biotechnol.">
        <title>Genome-scale model development and genomic sequencing of the oleaginous clade Lipomyces.</title>
        <authorList>
            <person name="Czajka J.J."/>
            <person name="Han Y."/>
            <person name="Kim J."/>
            <person name="Mondo S.J."/>
            <person name="Hofstad B.A."/>
            <person name="Robles A."/>
            <person name="Haridas S."/>
            <person name="Riley R."/>
            <person name="LaButti K."/>
            <person name="Pangilinan J."/>
            <person name="Andreopoulos W."/>
            <person name="Lipzen A."/>
            <person name="Yan J."/>
            <person name="Wang M."/>
            <person name="Ng V."/>
            <person name="Grigoriev I.V."/>
            <person name="Spatafora J.W."/>
            <person name="Magnuson J.K."/>
            <person name="Baker S.E."/>
            <person name="Pomraning K.R."/>
        </authorList>
    </citation>
    <scope>NUCLEOTIDE SEQUENCE [LARGE SCALE GENOMIC DNA]</scope>
    <source>
        <strain evidence="2">CBS 10300</strain>
    </source>
</reference>
<sequence>MGKAKKLSRNSLVRVSALRGSQPTQAVADASTIPPTQEHAIPLIKKLSSVNPKDRALAASAIANLIENPVVRRALLKERLVQTIIEQSLTDSSEEVVVEGFGVLRNLALEEGYDVCVFLWRRDILAVASSYLGKIRTGIASLEHSSAAQKTLLFNLIDNILSLLTSLGGSSDDICESIVSRFPDLPIFVLDILANSSIPDFVKVIAAENLYVLTESNATYIDKVQGSGFTLDAKLSVPVQMYMSGVEYNVFETSRTASIDLLDIVRSVNECLRAIDVREVFKVLQPTMVDGIVKSTAYDEKYRAAQSSLASVQVGLELLTEVSEALVTKQHGRQDLVTEPDEDIDDNDDDRDQMDIIEDDREIPTEGETIGGVDDPVVGLLLEALLPVVIALLEFEELRSRSLQALNNMTWTFNSQLPHWGISKAHSLWRRIFTLLSSADLDLDSRTSSVGVLWACAKSTPLFAPEINISDVRWLITAIKQAGEAPEALEYKVRMVGLLGTLAIPHVDMDVTKEVSIFLLTQVLAVQNNHPQMVIEALDSIYDIFGDKTYPFDHEIFIKGEFLNHLTNVQPQIKQMAKNIDRRKNLQLRTKADEVVVNLQRFIAYKINERK</sequence>
<protein>
    <submittedName>
        <fullName evidence="1">Uncharacterized protein</fullName>
    </submittedName>
</protein>